<protein>
    <submittedName>
        <fullName evidence="2">Uncharacterized protein</fullName>
    </submittedName>
</protein>
<evidence type="ECO:0000256" key="1">
    <source>
        <dbReference type="SAM" id="MobiDB-lite"/>
    </source>
</evidence>
<evidence type="ECO:0000313" key="2">
    <source>
        <dbReference type="EMBL" id="JAS19778.1"/>
    </source>
</evidence>
<reference evidence="2" key="1">
    <citation type="submission" date="2015-12" db="EMBL/GenBank/DDBJ databases">
        <title>De novo transcriptome assembly of four potential Pierce s Disease insect vectors from Arizona vineyards.</title>
        <authorList>
            <person name="Tassone E.E."/>
        </authorList>
    </citation>
    <scope>NUCLEOTIDE SEQUENCE</scope>
</reference>
<proteinExistence type="predicted"/>
<dbReference type="AlphaFoldDB" id="A0A1B6D273"/>
<organism evidence="2">
    <name type="scientific">Clastoptera arizonana</name>
    <name type="common">Arizona spittle bug</name>
    <dbReference type="NCBI Taxonomy" id="38151"/>
    <lineage>
        <taxon>Eukaryota</taxon>
        <taxon>Metazoa</taxon>
        <taxon>Ecdysozoa</taxon>
        <taxon>Arthropoda</taxon>
        <taxon>Hexapoda</taxon>
        <taxon>Insecta</taxon>
        <taxon>Pterygota</taxon>
        <taxon>Neoptera</taxon>
        <taxon>Paraneoptera</taxon>
        <taxon>Hemiptera</taxon>
        <taxon>Auchenorrhyncha</taxon>
        <taxon>Cercopoidea</taxon>
        <taxon>Clastopteridae</taxon>
        <taxon>Clastoptera</taxon>
    </lineage>
</organism>
<sequence length="203" mass="23263">MVVCRHTHCPCPLDKRSKFGFNIYFAVCGKKKKEKPLNESKTITDKGKRKPTAINLMMTERKVITNDSQDSFLSEKEETNIKFNVNGQEYKDRFTNKPKNLNFNTILKRIDLLESKLTKLQNKEIMKPNTSRLLRVKSSVSVLHTRQLSNKNGSKPNSSGHKKILVRSNRASPDGYETSLTIDRSGKKRIYYIDSETSSSDSD</sequence>
<dbReference type="EMBL" id="GEDC01017520">
    <property type="protein sequence ID" value="JAS19778.1"/>
    <property type="molecule type" value="Transcribed_RNA"/>
</dbReference>
<accession>A0A1B6D273</accession>
<feature type="region of interest" description="Disordered" evidence="1">
    <location>
        <begin position="146"/>
        <end position="180"/>
    </location>
</feature>
<gene>
    <name evidence="2" type="ORF">g.8512</name>
</gene>
<feature type="compositionally biased region" description="Low complexity" evidence="1">
    <location>
        <begin position="146"/>
        <end position="159"/>
    </location>
</feature>
<name>A0A1B6D273_9HEMI</name>